<protein>
    <submittedName>
        <fullName evidence="7">O-antigen ligase</fullName>
    </submittedName>
</protein>
<dbReference type="PANTHER" id="PTHR37422">
    <property type="entry name" value="TEICHURONIC ACID BIOSYNTHESIS PROTEIN TUAE"/>
    <property type="match status" value="1"/>
</dbReference>
<evidence type="ECO:0000259" key="6">
    <source>
        <dbReference type="Pfam" id="PF04932"/>
    </source>
</evidence>
<feature type="transmembrane region" description="Helical" evidence="5">
    <location>
        <begin position="108"/>
        <end position="126"/>
    </location>
</feature>
<dbReference type="GO" id="GO:0016874">
    <property type="term" value="F:ligase activity"/>
    <property type="evidence" value="ECO:0007669"/>
    <property type="project" value="UniProtKB-KW"/>
</dbReference>
<evidence type="ECO:0000256" key="2">
    <source>
        <dbReference type="ARBA" id="ARBA00022692"/>
    </source>
</evidence>
<dbReference type="InterPro" id="IPR007016">
    <property type="entry name" value="O-antigen_ligase-rel_domated"/>
</dbReference>
<proteinExistence type="predicted"/>
<feature type="transmembrane region" description="Helical" evidence="5">
    <location>
        <begin position="391"/>
        <end position="416"/>
    </location>
</feature>
<organism evidence="7 8">
    <name type="scientific">Prosthecobacter vanneervenii</name>
    <dbReference type="NCBI Taxonomy" id="48466"/>
    <lineage>
        <taxon>Bacteria</taxon>
        <taxon>Pseudomonadati</taxon>
        <taxon>Verrucomicrobiota</taxon>
        <taxon>Verrucomicrobiia</taxon>
        <taxon>Verrucomicrobiales</taxon>
        <taxon>Verrucomicrobiaceae</taxon>
        <taxon>Prosthecobacter</taxon>
    </lineage>
</organism>
<evidence type="ECO:0000313" key="7">
    <source>
        <dbReference type="EMBL" id="MBB5031718.1"/>
    </source>
</evidence>
<dbReference type="PANTHER" id="PTHR37422:SF13">
    <property type="entry name" value="LIPOPOLYSACCHARIDE BIOSYNTHESIS PROTEIN PA4999-RELATED"/>
    <property type="match status" value="1"/>
</dbReference>
<sequence>MEWLISLVIVAPAIYMALVRSTYLLDYVFFVVALNRGIRRLVDFYINGAFNPLSPISLTPLVVSAALLVPAFSHFNTLTTRTRNLAMLIIVALAHGLAIGVLNQGLGAFYALGEWLAGVGAFLYAATAPVTPRISDRWMRSSGYAALVVALYGWYQYYTIPEWDAFWVTAVKFVGYLGQLKPTEMTVFSTLHERGPCASFLAWAAIPMILNPRWRILGGWLTVILLLSVVVLTLTRTMFLIIALVTILQPALSKGKGIGRVLLLSAVLGIGGSVGLQYMPGSERITKRYDSIKDIQSDGSYQGRLAILTDGIPWIIQHPLGLGLGSSGIGGSRMNNGAKEGWCDSGYIEIFSQFGWIGGLAFFAAMLQIWTELSSRIKHGGKDAFLFTGRAVLLGCMVFLYVGNIFSGFSLFWVFLGISLNRMTKPVQKSLPEYHPPLAHPMPWDVPHPAAG</sequence>
<feature type="transmembrane region" description="Helical" evidence="5">
    <location>
        <begin position="53"/>
        <end position="73"/>
    </location>
</feature>
<comment type="caution">
    <text evidence="7">The sequence shown here is derived from an EMBL/GenBank/DDBJ whole genome shotgun (WGS) entry which is preliminary data.</text>
</comment>
<feature type="domain" description="O-antigen ligase-related" evidence="6">
    <location>
        <begin position="222"/>
        <end position="363"/>
    </location>
</feature>
<keyword evidence="8" id="KW-1185">Reference proteome</keyword>
<reference evidence="7 8" key="1">
    <citation type="submission" date="2020-08" db="EMBL/GenBank/DDBJ databases">
        <title>Genomic Encyclopedia of Type Strains, Phase IV (KMG-IV): sequencing the most valuable type-strain genomes for metagenomic binning, comparative biology and taxonomic classification.</title>
        <authorList>
            <person name="Goeker M."/>
        </authorList>
    </citation>
    <scope>NUCLEOTIDE SEQUENCE [LARGE SCALE GENOMIC DNA]</scope>
    <source>
        <strain evidence="7 8">DSM 12252</strain>
    </source>
</reference>
<keyword evidence="4 5" id="KW-0472">Membrane</keyword>
<feature type="transmembrane region" description="Helical" evidence="5">
    <location>
        <begin position="220"/>
        <end position="248"/>
    </location>
</feature>
<keyword evidence="3 5" id="KW-1133">Transmembrane helix</keyword>
<accession>A0A7W7Y8R0</accession>
<feature type="transmembrane region" description="Helical" evidence="5">
    <location>
        <begin position="350"/>
        <end position="370"/>
    </location>
</feature>
<dbReference type="InterPro" id="IPR051533">
    <property type="entry name" value="WaaL-like"/>
</dbReference>
<evidence type="ECO:0000256" key="5">
    <source>
        <dbReference type="SAM" id="Phobius"/>
    </source>
</evidence>
<dbReference type="EMBL" id="JACHIG010000002">
    <property type="protein sequence ID" value="MBB5031718.1"/>
    <property type="molecule type" value="Genomic_DNA"/>
</dbReference>
<feature type="transmembrane region" description="Helical" evidence="5">
    <location>
        <begin position="138"/>
        <end position="157"/>
    </location>
</feature>
<gene>
    <name evidence="7" type="ORF">HNQ65_001286</name>
</gene>
<dbReference type="RefSeq" id="WP_184338652.1">
    <property type="nucleotide sequence ID" value="NZ_JACHIG010000002.1"/>
</dbReference>
<feature type="transmembrane region" description="Helical" evidence="5">
    <location>
        <begin position="7"/>
        <end position="33"/>
    </location>
</feature>
<keyword evidence="7" id="KW-0436">Ligase</keyword>
<evidence type="ECO:0000256" key="1">
    <source>
        <dbReference type="ARBA" id="ARBA00004141"/>
    </source>
</evidence>
<comment type="subcellular location">
    <subcellularLocation>
        <location evidence="1">Membrane</location>
        <topology evidence="1">Multi-pass membrane protein</topology>
    </subcellularLocation>
</comment>
<keyword evidence="2 5" id="KW-0812">Transmembrane</keyword>
<feature type="transmembrane region" description="Helical" evidence="5">
    <location>
        <begin position="260"/>
        <end position="279"/>
    </location>
</feature>
<feature type="transmembrane region" description="Helical" evidence="5">
    <location>
        <begin position="85"/>
        <end position="102"/>
    </location>
</feature>
<evidence type="ECO:0000256" key="4">
    <source>
        <dbReference type="ARBA" id="ARBA00023136"/>
    </source>
</evidence>
<dbReference type="Proteomes" id="UP000590740">
    <property type="component" value="Unassembled WGS sequence"/>
</dbReference>
<dbReference type="GO" id="GO:0016020">
    <property type="term" value="C:membrane"/>
    <property type="evidence" value="ECO:0007669"/>
    <property type="project" value="UniProtKB-SubCell"/>
</dbReference>
<dbReference type="AlphaFoldDB" id="A0A7W7Y8R0"/>
<name>A0A7W7Y8R0_9BACT</name>
<evidence type="ECO:0000256" key="3">
    <source>
        <dbReference type="ARBA" id="ARBA00022989"/>
    </source>
</evidence>
<evidence type="ECO:0000313" key="8">
    <source>
        <dbReference type="Proteomes" id="UP000590740"/>
    </source>
</evidence>
<dbReference type="Pfam" id="PF04932">
    <property type="entry name" value="Wzy_C"/>
    <property type="match status" value="1"/>
</dbReference>